<feature type="domain" description="4Fe-4S ferredoxin-type" evidence="4">
    <location>
        <begin position="4"/>
        <end position="33"/>
    </location>
</feature>
<evidence type="ECO:0000256" key="2">
    <source>
        <dbReference type="ARBA" id="ARBA00023004"/>
    </source>
</evidence>
<sequence length="66" mass="7284">MHFKNYLICPERCLRCGRCLTACPAGAIELDATGLPQIQTAKCLRCGACKRICKQKAIVSRVKLNC</sequence>
<dbReference type="STRING" id="1009370.ALO_06120"/>
<dbReference type="PROSITE" id="PS00198">
    <property type="entry name" value="4FE4S_FER_1"/>
    <property type="match status" value="1"/>
</dbReference>
<evidence type="ECO:0000313" key="6">
    <source>
        <dbReference type="Proteomes" id="UP000003240"/>
    </source>
</evidence>
<keyword evidence="1" id="KW-0479">Metal-binding</keyword>
<evidence type="ECO:0000256" key="3">
    <source>
        <dbReference type="ARBA" id="ARBA00023014"/>
    </source>
</evidence>
<dbReference type="InterPro" id="IPR017900">
    <property type="entry name" value="4Fe4S_Fe_S_CS"/>
</dbReference>
<gene>
    <name evidence="5" type="ORF">ALO_06120</name>
</gene>
<dbReference type="PROSITE" id="PS51379">
    <property type="entry name" value="4FE4S_FER_2"/>
    <property type="match status" value="2"/>
</dbReference>
<organism evidence="5 6">
    <name type="scientific">Acetonema longum DSM 6540</name>
    <dbReference type="NCBI Taxonomy" id="1009370"/>
    <lineage>
        <taxon>Bacteria</taxon>
        <taxon>Bacillati</taxon>
        <taxon>Bacillota</taxon>
        <taxon>Negativicutes</taxon>
        <taxon>Acetonemataceae</taxon>
        <taxon>Acetonema</taxon>
    </lineage>
</organism>
<dbReference type="OrthoDB" id="9804603at2"/>
<keyword evidence="2" id="KW-0408">Iron</keyword>
<accession>F7NGN6</accession>
<dbReference type="Pfam" id="PF13187">
    <property type="entry name" value="Fer4_9"/>
    <property type="match status" value="1"/>
</dbReference>
<comment type="caution">
    <text evidence="5">The sequence shown here is derived from an EMBL/GenBank/DDBJ whole genome shotgun (WGS) entry which is preliminary data.</text>
</comment>
<evidence type="ECO:0000256" key="1">
    <source>
        <dbReference type="ARBA" id="ARBA00022723"/>
    </source>
</evidence>
<dbReference type="SUPFAM" id="SSF54862">
    <property type="entry name" value="4Fe-4S ferredoxins"/>
    <property type="match status" value="1"/>
</dbReference>
<evidence type="ECO:0000259" key="4">
    <source>
        <dbReference type="PROSITE" id="PS51379"/>
    </source>
</evidence>
<dbReference type="Proteomes" id="UP000003240">
    <property type="component" value="Unassembled WGS sequence"/>
</dbReference>
<keyword evidence="3" id="KW-0411">Iron-sulfur</keyword>
<dbReference type="GO" id="GO:0051536">
    <property type="term" value="F:iron-sulfur cluster binding"/>
    <property type="evidence" value="ECO:0007669"/>
    <property type="project" value="UniProtKB-KW"/>
</dbReference>
<evidence type="ECO:0000313" key="5">
    <source>
        <dbReference type="EMBL" id="EGO64840.1"/>
    </source>
</evidence>
<name>F7NGN6_9FIRM</name>
<dbReference type="Gene3D" id="3.30.70.20">
    <property type="match status" value="1"/>
</dbReference>
<dbReference type="EMBL" id="AFGF01000049">
    <property type="protein sequence ID" value="EGO64840.1"/>
    <property type="molecule type" value="Genomic_DNA"/>
</dbReference>
<dbReference type="RefSeq" id="WP_004093853.1">
    <property type="nucleotide sequence ID" value="NZ_AFGF01000049.1"/>
</dbReference>
<dbReference type="GO" id="GO:0046872">
    <property type="term" value="F:metal ion binding"/>
    <property type="evidence" value="ECO:0007669"/>
    <property type="project" value="UniProtKB-KW"/>
</dbReference>
<feature type="domain" description="4Fe-4S ferredoxin-type" evidence="4">
    <location>
        <begin position="34"/>
        <end position="63"/>
    </location>
</feature>
<keyword evidence="6" id="KW-1185">Reference proteome</keyword>
<proteinExistence type="predicted"/>
<reference evidence="5 6" key="1">
    <citation type="journal article" date="2011" name="EMBO J.">
        <title>Structural diversity of bacterial flagellar motors.</title>
        <authorList>
            <person name="Chen S."/>
            <person name="Beeby M."/>
            <person name="Murphy G.E."/>
            <person name="Leadbetter J.R."/>
            <person name="Hendrixson D.R."/>
            <person name="Briegel A."/>
            <person name="Li Z."/>
            <person name="Shi J."/>
            <person name="Tocheva E.I."/>
            <person name="Muller A."/>
            <person name="Dobro M.J."/>
            <person name="Jensen G.J."/>
        </authorList>
    </citation>
    <scope>NUCLEOTIDE SEQUENCE [LARGE SCALE GENOMIC DNA]</scope>
    <source>
        <strain evidence="5 6">DSM 6540</strain>
    </source>
</reference>
<dbReference type="AlphaFoldDB" id="F7NGN6"/>
<protein>
    <recommendedName>
        <fullName evidence="4">4Fe-4S ferredoxin-type domain-containing protein</fullName>
    </recommendedName>
</protein>
<dbReference type="InterPro" id="IPR017896">
    <property type="entry name" value="4Fe4S_Fe-S-bd"/>
</dbReference>